<keyword evidence="7" id="KW-0812">Transmembrane</keyword>
<dbReference type="InterPro" id="IPR000533">
    <property type="entry name" value="Tropomyosin"/>
</dbReference>
<protein>
    <submittedName>
        <fullName evidence="8">PH domain-containing protein</fullName>
    </submittedName>
</protein>
<dbReference type="AlphaFoldDB" id="A0A158QE03"/>
<proteinExistence type="inferred from homology"/>
<evidence type="ECO:0000256" key="2">
    <source>
        <dbReference type="ARBA" id="ARBA00009036"/>
    </source>
</evidence>
<evidence type="ECO:0000256" key="4">
    <source>
        <dbReference type="ARBA" id="ARBA00023054"/>
    </source>
</evidence>
<feature type="compositionally biased region" description="Polar residues" evidence="6">
    <location>
        <begin position="77"/>
        <end position="86"/>
    </location>
</feature>
<dbReference type="Pfam" id="PF00261">
    <property type="entry name" value="Tropomyosin"/>
    <property type="match status" value="2"/>
</dbReference>
<feature type="compositionally biased region" description="Basic and acidic residues" evidence="6">
    <location>
        <begin position="87"/>
        <end position="103"/>
    </location>
</feature>
<dbReference type="Gene3D" id="1.20.5.340">
    <property type="match status" value="1"/>
</dbReference>
<keyword evidence="7" id="KW-0472">Membrane</keyword>
<dbReference type="STRING" id="6216.A0A158QE03"/>
<dbReference type="SUPFAM" id="SSF57997">
    <property type="entry name" value="Tropomyosin"/>
    <property type="match status" value="3"/>
</dbReference>
<comment type="similarity">
    <text evidence="2">Belongs to the tropomyosin family.</text>
</comment>
<evidence type="ECO:0000313" key="8">
    <source>
        <dbReference type="WBParaSite" id="HDID_0000412101-mRNA-1"/>
    </source>
</evidence>
<evidence type="ECO:0000256" key="6">
    <source>
        <dbReference type="SAM" id="MobiDB-lite"/>
    </source>
</evidence>
<evidence type="ECO:0000256" key="1">
    <source>
        <dbReference type="ARBA" id="ARBA00002987"/>
    </source>
</evidence>
<feature type="transmembrane region" description="Helical" evidence="7">
    <location>
        <begin position="344"/>
        <end position="373"/>
    </location>
</feature>
<evidence type="ECO:0000256" key="5">
    <source>
        <dbReference type="SAM" id="Coils"/>
    </source>
</evidence>
<evidence type="ECO:0000256" key="7">
    <source>
        <dbReference type="SAM" id="Phobius"/>
    </source>
</evidence>
<keyword evidence="4 5" id="KW-0175">Coiled coil</keyword>
<feature type="coiled-coil region" evidence="5">
    <location>
        <begin position="26"/>
        <end position="74"/>
    </location>
</feature>
<evidence type="ECO:0000256" key="3">
    <source>
        <dbReference type="ARBA" id="ARBA00022737"/>
    </source>
</evidence>
<dbReference type="WBParaSite" id="HDID_0000412101-mRNA-1">
    <property type="protein sequence ID" value="HDID_0000412101-mRNA-1"/>
    <property type="gene ID" value="HDID_0000412101"/>
</dbReference>
<feature type="region of interest" description="Disordered" evidence="6">
    <location>
        <begin position="76"/>
        <end position="104"/>
    </location>
</feature>
<feature type="coiled-coil region" evidence="5">
    <location>
        <begin position="224"/>
        <end position="251"/>
    </location>
</feature>
<dbReference type="PRINTS" id="PR00194">
    <property type="entry name" value="TROPOMYOSIN"/>
</dbReference>
<organism evidence="8">
    <name type="scientific">Hymenolepis diminuta</name>
    <name type="common">Rat tapeworm</name>
    <dbReference type="NCBI Taxonomy" id="6216"/>
    <lineage>
        <taxon>Eukaryota</taxon>
        <taxon>Metazoa</taxon>
        <taxon>Spiralia</taxon>
        <taxon>Lophotrochozoa</taxon>
        <taxon>Platyhelminthes</taxon>
        <taxon>Cestoda</taxon>
        <taxon>Eucestoda</taxon>
        <taxon>Cyclophyllidea</taxon>
        <taxon>Hymenolepididae</taxon>
        <taxon>Hymenolepis</taxon>
    </lineage>
</organism>
<keyword evidence="7" id="KW-1133">Transmembrane helix</keyword>
<dbReference type="Gene3D" id="1.20.5.170">
    <property type="match status" value="3"/>
</dbReference>
<accession>A0A158QE03</accession>
<dbReference type="PANTHER" id="PTHR19269">
    <property type="entry name" value="TROPOMYOSIN"/>
    <property type="match status" value="1"/>
</dbReference>
<reference evidence="8" key="1">
    <citation type="submission" date="2016-04" db="UniProtKB">
        <authorList>
            <consortium name="WormBaseParasite"/>
        </authorList>
    </citation>
    <scope>IDENTIFICATION</scope>
</reference>
<comment type="function">
    <text evidence="1">Tropomyosin, in association with the troponin complex, plays a central role in the calcium dependent regulation of muscle contraction.</text>
</comment>
<name>A0A158QE03_HYMDI</name>
<sequence>LENQLKEKARDFEKKDEEMNDWLSKVKSIQTEVDTVQESLQEAISKLEETDKRATNAEAEVAAMTRRIKLLEEDFEQSSGRLTETSTKLDDASKSAEESESARWRLNNQQSADELKITELERSIESATMATQESEWKYEETRSISDDERMAQLEEQVKEAKDIAEDAERKYDEAGLPIIELLVDWLLPRLILNVQKHVWRLLRGNHIGDRSNGMRLIAIAQQSLAIAHQRAESIESTAKKLEEQLSDVAGKLKAREIAREKKQIILTSFKTFTIFPPIFSKIVELEEELRIVGNNMKSLEVSEQESLQREESYEETIRDLTERLKTVRLFPRQREENARKPVQFLGMIFLCYALLTCNAFFSFSIICMTACALSP</sequence>
<keyword evidence="3" id="KW-0677">Repeat</keyword>